<name>A0A7S3NJW8_9STRA</name>
<protein>
    <submittedName>
        <fullName evidence="1">Uncharacterized protein</fullName>
    </submittedName>
</protein>
<dbReference type="EMBL" id="HBIJ01008900">
    <property type="protein sequence ID" value="CAE0365517.1"/>
    <property type="molecule type" value="Transcribed_RNA"/>
</dbReference>
<accession>A0A7S3NJW8</accession>
<organism evidence="1">
    <name type="scientific">Aureoumbra lagunensis</name>
    <dbReference type="NCBI Taxonomy" id="44058"/>
    <lineage>
        <taxon>Eukaryota</taxon>
        <taxon>Sar</taxon>
        <taxon>Stramenopiles</taxon>
        <taxon>Ochrophyta</taxon>
        <taxon>Pelagophyceae</taxon>
        <taxon>Pelagomonadales</taxon>
        <taxon>Aureoumbra</taxon>
    </lineage>
</organism>
<evidence type="ECO:0000313" key="1">
    <source>
        <dbReference type="EMBL" id="CAE0365517.1"/>
    </source>
</evidence>
<gene>
    <name evidence="1" type="ORF">ALAG00032_LOCUS6260</name>
</gene>
<reference evidence="1" key="1">
    <citation type="submission" date="2021-01" db="EMBL/GenBank/DDBJ databases">
        <authorList>
            <person name="Corre E."/>
            <person name="Pelletier E."/>
            <person name="Niang G."/>
            <person name="Scheremetjew M."/>
            <person name="Finn R."/>
            <person name="Kale V."/>
            <person name="Holt S."/>
            <person name="Cochrane G."/>
            <person name="Meng A."/>
            <person name="Brown T."/>
            <person name="Cohen L."/>
        </authorList>
    </citation>
    <scope>NUCLEOTIDE SEQUENCE</scope>
    <source>
        <strain evidence="1">CCMP1510</strain>
    </source>
</reference>
<proteinExistence type="predicted"/>
<dbReference type="AlphaFoldDB" id="A0A7S3NJW8"/>
<sequence>MGLFSTSKLVRRNTQNVVEKQAQADIDPKDPTVVGKVTKGECQMLNRVLLGSTTMPGNLDAVPHSCTEGAEGDAPTTHRASWMFSFLARRATQSPHAVQWPEGSIRSHPEEHIVGGGDITKGECSVLAKHLATTFGTLGLLPKACEGVINNSSEK</sequence>